<dbReference type="PANTHER" id="PTHR46043">
    <property type="entry name" value="ARM REPEAT SUPERFAMILY PROTEIN"/>
    <property type="match status" value="1"/>
</dbReference>
<evidence type="ECO:0000259" key="3">
    <source>
        <dbReference type="Pfam" id="PF23005"/>
    </source>
</evidence>
<dbReference type="PANTHER" id="PTHR46043:SF5">
    <property type="entry name" value="ARM REPEAT SUPERFAMILY PROTEIN"/>
    <property type="match status" value="1"/>
</dbReference>
<dbReference type="InterPro" id="IPR054296">
    <property type="entry name" value="DUF7032"/>
</dbReference>
<feature type="repeat" description="ARM" evidence="2">
    <location>
        <begin position="451"/>
        <end position="478"/>
    </location>
</feature>
<dbReference type="InterPro" id="IPR000225">
    <property type="entry name" value="Armadillo"/>
</dbReference>
<dbReference type="EMBL" id="KZ669983">
    <property type="protein sequence ID" value="PPR84185.1"/>
    <property type="molecule type" value="Genomic_DNA"/>
</dbReference>
<name>A0A2P5VZE8_GOSBA</name>
<organism evidence="4 5">
    <name type="scientific">Gossypium barbadense</name>
    <name type="common">Sea Island cotton</name>
    <name type="synonym">Hibiscus barbadensis</name>
    <dbReference type="NCBI Taxonomy" id="3634"/>
    <lineage>
        <taxon>Eukaryota</taxon>
        <taxon>Viridiplantae</taxon>
        <taxon>Streptophyta</taxon>
        <taxon>Embryophyta</taxon>
        <taxon>Tracheophyta</taxon>
        <taxon>Spermatophyta</taxon>
        <taxon>Magnoliopsida</taxon>
        <taxon>eudicotyledons</taxon>
        <taxon>Gunneridae</taxon>
        <taxon>Pentapetalae</taxon>
        <taxon>rosids</taxon>
        <taxon>malvids</taxon>
        <taxon>Malvales</taxon>
        <taxon>Malvaceae</taxon>
        <taxon>Malvoideae</taxon>
        <taxon>Gossypium</taxon>
    </lineage>
</organism>
<accession>A0A2P5VZE8</accession>
<dbReference type="SUPFAM" id="SSF48371">
    <property type="entry name" value="ARM repeat"/>
    <property type="match status" value="1"/>
</dbReference>
<feature type="domain" description="DUF7032" evidence="3">
    <location>
        <begin position="29"/>
        <end position="140"/>
    </location>
</feature>
<dbReference type="InterPro" id="IPR011989">
    <property type="entry name" value="ARM-like"/>
</dbReference>
<protein>
    <recommendedName>
        <fullName evidence="3">DUF7032 domain-containing protein</fullName>
    </recommendedName>
</protein>
<feature type="repeat" description="ARM" evidence="2">
    <location>
        <begin position="288"/>
        <end position="332"/>
    </location>
</feature>
<dbReference type="Proteomes" id="UP000239757">
    <property type="component" value="Unassembled WGS sequence"/>
</dbReference>
<dbReference type="Gene3D" id="1.25.10.10">
    <property type="entry name" value="Leucine-rich Repeat Variant"/>
    <property type="match status" value="3"/>
</dbReference>
<dbReference type="SMART" id="SM00185">
    <property type="entry name" value="ARM"/>
    <property type="match status" value="4"/>
</dbReference>
<dbReference type="PROSITE" id="PS50176">
    <property type="entry name" value="ARM_REPEAT"/>
    <property type="match status" value="2"/>
</dbReference>
<dbReference type="InterPro" id="IPR016024">
    <property type="entry name" value="ARM-type_fold"/>
</dbReference>
<evidence type="ECO:0000256" key="1">
    <source>
        <dbReference type="ARBA" id="ARBA00022737"/>
    </source>
</evidence>
<evidence type="ECO:0000313" key="4">
    <source>
        <dbReference type="EMBL" id="PPR84185.1"/>
    </source>
</evidence>
<dbReference type="AlphaFoldDB" id="A0A2P5VZE8"/>
<evidence type="ECO:0000256" key="2">
    <source>
        <dbReference type="PROSITE-ProRule" id="PRU00259"/>
    </source>
</evidence>
<dbReference type="Pfam" id="PF23005">
    <property type="entry name" value="DUF7032"/>
    <property type="match status" value="1"/>
</dbReference>
<sequence length="575" mass="63784">MGEEEKPKQQQQQENSAESFEAMKSSLSQVIEGISSLISLSHCIRVFTVKWQLIRKKLEELSSGLMAIENCGSSSAQNIEVFSALVPSILVTVNECHCLARACVDLSYSGKLLMQSYLDVILAKFDNHVKDLSGFYTTGILSHGFAIVVSRPGVTASKDDMRFYIRDLLTRMKIGDTEMKKQALGNLYQVLAEDERYVKLIIEIGDIVNVLVQFLDSPEIEIQREASKIVNLISGFDLYKGFLVKAGIIGPLVRILETGNDLGKEGAVKCVQKLTVNADNAWSVSAHGGVTALLKICSNGDFGGELIGPACGVLRNLVGVEEIKRFMVEEGAISTFIKLVTSREDLVQINSMEFLQNIASGDESLTRIVVKEGGIRALIHRNSIKDDRRTIEDLCFSSQNRINMLMNDGFIDRLLFFLRNGEVSVQESTLKVTSRLCCASEEAKKAMGDAGFIPELVKLLDAKSYEVRSIATTTLHSLVSIPKNRKQFIQDDRNIGCLLQSLDRDEAISGNNKKLLLSILISLTSCNNGRRKIASSGYLKNIEKLAEAEVYDAKRLVRKLSSNRFRSMLSGLWHY</sequence>
<reference evidence="4 5" key="1">
    <citation type="submission" date="2015-01" db="EMBL/GenBank/DDBJ databases">
        <title>Genome of allotetraploid Gossypium barbadense reveals genomic plasticity and fiber elongation in cotton evolution.</title>
        <authorList>
            <person name="Chen X."/>
            <person name="Liu X."/>
            <person name="Zhao B."/>
            <person name="Zheng H."/>
            <person name="Hu Y."/>
            <person name="Lu G."/>
            <person name="Yang C."/>
            <person name="Chen J."/>
            <person name="Shan C."/>
            <person name="Zhang L."/>
            <person name="Zhou Y."/>
            <person name="Wang L."/>
            <person name="Guo W."/>
            <person name="Bai Y."/>
            <person name="Ruan J."/>
            <person name="Shangguan X."/>
            <person name="Mao Y."/>
            <person name="Jiang J."/>
            <person name="Zhu Y."/>
            <person name="Lei J."/>
            <person name="Kang H."/>
            <person name="Chen S."/>
            <person name="He X."/>
            <person name="Wang R."/>
            <person name="Wang Y."/>
            <person name="Chen J."/>
            <person name="Wang L."/>
            <person name="Yu S."/>
            <person name="Wang B."/>
            <person name="Wei J."/>
            <person name="Song S."/>
            <person name="Lu X."/>
            <person name="Gao Z."/>
            <person name="Gu W."/>
            <person name="Deng X."/>
            <person name="Ma D."/>
            <person name="Wang S."/>
            <person name="Liang W."/>
            <person name="Fang L."/>
            <person name="Cai C."/>
            <person name="Zhu X."/>
            <person name="Zhou B."/>
            <person name="Zhang Y."/>
            <person name="Chen Z."/>
            <person name="Xu S."/>
            <person name="Zhu R."/>
            <person name="Wang S."/>
            <person name="Zhang T."/>
            <person name="Zhao G."/>
        </authorList>
    </citation>
    <scope>NUCLEOTIDE SEQUENCE [LARGE SCALE GENOMIC DNA]</scope>
    <source>
        <strain evidence="5">cv. Xinhai21</strain>
        <tissue evidence="4">Leaf</tissue>
    </source>
</reference>
<dbReference type="OrthoDB" id="7537227at2759"/>
<gene>
    <name evidence="4" type="ORF">GOBAR_AA36529</name>
</gene>
<proteinExistence type="predicted"/>
<dbReference type="Pfam" id="PF00514">
    <property type="entry name" value="Arm"/>
    <property type="match status" value="1"/>
</dbReference>
<evidence type="ECO:0000313" key="5">
    <source>
        <dbReference type="Proteomes" id="UP000239757"/>
    </source>
</evidence>
<keyword evidence="1" id="KW-0677">Repeat</keyword>